<proteinExistence type="predicted"/>
<accession>A0A1G2AQ27</accession>
<protein>
    <submittedName>
        <fullName evidence="1">Uncharacterized protein</fullName>
    </submittedName>
</protein>
<reference evidence="1 2" key="1">
    <citation type="journal article" date="2016" name="Nat. Commun.">
        <title>Thousands of microbial genomes shed light on interconnected biogeochemical processes in an aquifer system.</title>
        <authorList>
            <person name="Anantharaman K."/>
            <person name="Brown C.T."/>
            <person name="Hug L.A."/>
            <person name="Sharon I."/>
            <person name="Castelle C.J."/>
            <person name="Probst A.J."/>
            <person name="Thomas B.C."/>
            <person name="Singh A."/>
            <person name="Wilkins M.J."/>
            <person name="Karaoz U."/>
            <person name="Brodie E.L."/>
            <person name="Williams K.H."/>
            <person name="Hubbard S.S."/>
            <person name="Banfield J.F."/>
        </authorList>
    </citation>
    <scope>NUCLEOTIDE SEQUENCE [LARGE SCALE GENOMIC DNA]</scope>
</reference>
<dbReference type="EMBL" id="MHKB01000013">
    <property type="protein sequence ID" value="OGY78596.1"/>
    <property type="molecule type" value="Genomic_DNA"/>
</dbReference>
<evidence type="ECO:0000313" key="2">
    <source>
        <dbReference type="Proteomes" id="UP000177165"/>
    </source>
</evidence>
<dbReference type="STRING" id="1798540.A3B74_04410"/>
<comment type="caution">
    <text evidence="1">The sequence shown here is derived from an EMBL/GenBank/DDBJ whole genome shotgun (WGS) entry which is preliminary data.</text>
</comment>
<organism evidence="1 2">
    <name type="scientific">Candidatus Kerfeldbacteria bacterium RIFCSPHIGHO2_02_FULL_42_14</name>
    <dbReference type="NCBI Taxonomy" id="1798540"/>
    <lineage>
        <taxon>Bacteria</taxon>
        <taxon>Candidatus Kerfeldiibacteriota</taxon>
    </lineage>
</organism>
<evidence type="ECO:0000313" key="1">
    <source>
        <dbReference type="EMBL" id="OGY78596.1"/>
    </source>
</evidence>
<name>A0A1G2AQ27_9BACT</name>
<gene>
    <name evidence="1" type="ORF">A3B74_04410</name>
</gene>
<dbReference type="AlphaFoldDB" id="A0A1G2AQ27"/>
<sequence>MSAKQNIMYRVEKFLPPECPKCRHVFQKESSDYTLLLGDIVEGKKVVRETVGYGIIVCSHCENFTARLPVEAWQVGDRKRATGLLNEGFVNLKKVISIGSHTQDFHEIHGSLGLAAHGVGPVTSRK</sequence>
<dbReference type="Proteomes" id="UP000177165">
    <property type="component" value="Unassembled WGS sequence"/>
</dbReference>